<dbReference type="InterPro" id="IPR058245">
    <property type="entry name" value="NreC/VraR/RcsB-like_REC"/>
</dbReference>
<keyword evidence="1" id="KW-0805">Transcription regulation</keyword>
<dbReference type="SMART" id="SM00448">
    <property type="entry name" value="REC"/>
    <property type="match status" value="1"/>
</dbReference>
<evidence type="ECO:0000256" key="1">
    <source>
        <dbReference type="ARBA" id="ARBA00023015"/>
    </source>
</evidence>
<protein>
    <submittedName>
        <fullName evidence="6">Response regulator receiver domain-containing protein</fullName>
    </submittedName>
</protein>
<dbReference type="RefSeq" id="WP_379502221.1">
    <property type="nucleotide sequence ID" value="NZ_JBHRTZ010000001.1"/>
</dbReference>
<sequence length="136" mass="14841">MDRTPPLKSKILIADDHHAIRQGVRGLLEAHPGYDIVAEASDGRAALRLALENKPDIAILDYSLPLMNGLELTRSIKHELPRTEILIYTMHDRESVLVDVLRAGARGYVLKSDSGAHLVAAASALAKHKPYFSGAI</sequence>
<dbReference type="Pfam" id="PF00072">
    <property type="entry name" value="Response_reg"/>
    <property type="match status" value="1"/>
</dbReference>
<keyword evidence="4" id="KW-0597">Phosphoprotein</keyword>
<comment type="caution">
    <text evidence="6">The sequence shown here is derived from an EMBL/GenBank/DDBJ whole genome shotgun (WGS) entry which is preliminary data.</text>
</comment>
<evidence type="ECO:0000259" key="5">
    <source>
        <dbReference type="PROSITE" id="PS50110"/>
    </source>
</evidence>
<evidence type="ECO:0000313" key="7">
    <source>
        <dbReference type="Proteomes" id="UP001157910"/>
    </source>
</evidence>
<dbReference type="InterPro" id="IPR001789">
    <property type="entry name" value="Sig_transdc_resp-reg_receiver"/>
</dbReference>
<dbReference type="Proteomes" id="UP001157910">
    <property type="component" value="Unassembled WGS sequence"/>
</dbReference>
<dbReference type="InterPro" id="IPR011006">
    <property type="entry name" value="CheY-like_superfamily"/>
</dbReference>
<dbReference type="InterPro" id="IPR039420">
    <property type="entry name" value="WalR-like"/>
</dbReference>
<gene>
    <name evidence="6" type="ORF">SAMN06296065_101570</name>
</gene>
<evidence type="ECO:0000256" key="3">
    <source>
        <dbReference type="ARBA" id="ARBA00023163"/>
    </source>
</evidence>
<accession>A0ABY1Q1X6</accession>
<keyword evidence="3" id="KW-0804">Transcription</keyword>
<dbReference type="PANTHER" id="PTHR43214:SF41">
    <property type="entry name" value="NITRATE_NITRITE RESPONSE REGULATOR PROTEIN NARP"/>
    <property type="match status" value="1"/>
</dbReference>
<name>A0ABY1Q1X6_9SPHN</name>
<keyword evidence="2" id="KW-0238">DNA-binding</keyword>
<evidence type="ECO:0000256" key="2">
    <source>
        <dbReference type="ARBA" id="ARBA00023125"/>
    </source>
</evidence>
<evidence type="ECO:0000313" key="6">
    <source>
        <dbReference type="EMBL" id="SMP54586.1"/>
    </source>
</evidence>
<dbReference type="PROSITE" id="PS50110">
    <property type="entry name" value="RESPONSE_REGULATORY"/>
    <property type="match status" value="1"/>
</dbReference>
<dbReference type="EMBL" id="FXUI01000001">
    <property type="protein sequence ID" value="SMP54586.1"/>
    <property type="molecule type" value="Genomic_DNA"/>
</dbReference>
<dbReference type="PANTHER" id="PTHR43214">
    <property type="entry name" value="TWO-COMPONENT RESPONSE REGULATOR"/>
    <property type="match status" value="1"/>
</dbReference>
<proteinExistence type="predicted"/>
<reference evidence="6 7" key="1">
    <citation type="submission" date="2017-05" db="EMBL/GenBank/DDBJ databases">
        <authorList>
            <person name="Varghese N."/>
            <person name="Submissions S."/>
        </authorList>
    </citation>
    <scope>NUCLEOTIDE SEQUENCE [LARGE SCALE GENOMIC DNA]</scope>
    <source>
        <strain evidence="6 7">SM16</strain>
    </source>
</reference>
<feature type="domain" description="Response regulatory" evidence="5">
    <location>
        <begin position="10"/>
        <end position="126"/>
    </location>
</feature>
<feature type="modified residue" description="4-aspartylphosphate" evidence="4">
    <location>
        <position position="61"/>
    </location>
</feature>
<dbReference type="SUPFAM" id="SSF52172">
    <property type="entry name" value="CheY-like"/>
    <property type="match status" value="1"/>
</dbReference>
<evidence type="ECO:0000256" key="4">
    <source>
        <dbReference type="PROSITE-ProRule" id="PRU00169"/>
    </source>
</evidence>
<dbReference type="Gene3D" id="3.40.50.2300">
    <property type="match status" value="1"/>
</dbReference>
<dbReference type="CDD" id="cd17535">
    <property type="entry name" value="REC_NarL-like"/>
    <property type="match status" value="1"/>
</dbReference>
<organism evidence="6 7">
    <name type="scientific">Novosphingobium panipatense</name>
    <dbReference type="NCBI Taxonomy" id="428991"/>
    <lineage>
        <taxon>Bacteria</taxon>
        <taxon>Pseudomonadati</taxon>
        <taxon>Pseudomonadota</taxon>
        <taxon>Alphaproteobacteria</taxon>
        <taxon>Sphingomonadales</taxon>
        <taxon>Sphingomonadaceae</taxon>
        <taxon>Novosphingobium</taxon>
    </lineage>
</organism>
<keyword evidence="7" id="KW-1185">Reference proteome</keyword>